<dbReference type="EMBL" id="JACVEL010000001">
    <property type="protein sequence ID" value="MBC9810947.1"/>
    <property type="molecule type" value="Genomic_DNA"/>
</dbReference>
<dbReference type="PANTHER" id="PTHR37296">
    <property type="entry name" value="CONSERVED VIRULENCE FACTOR B"/>
    <property type="match status" value="1"/>
</dbReference>
<dbReference type="InterPro" id="IPR014464">
    <property type="entry name" value="CvfB_fam"/>
</dbReference>
<dbReference type="Pfam" id="PF17783">
    <property type="entry name" value="WHD_CvfB"/>
    <property type="match status" value="1"/>
</dbReference>
<dbReference type="Gene3D" id="1.10.10.10">
    <property type="entry name" value="Winged helix-like DNA-binding domain superfamily/Winged helix DNA-binding domain"/>
    <property type="match status" value="1"/>
</dbReference>
<evidence type="ECO:0000259" key="3">
    <source>
        <dbReference type="Pfam" id="PF17783"/>
    </source>
</evidence>
<feature type="domain" description="Conserved virulence factor B first S1" evidence="2">
    <location>
        <begin position="4"/>
        <end position="62"/>
    </location>
</feature>
<name>A0A8J6PA88_9FLAO</name>
<comment type="caution">
    <text evidence="4">The sequence shown here is derived from an EMBL/GenBank/DDBJ whole genome shotgun (WGS) entry which is preliminary data.</text>
</comment>
<dbReference type="InterPro" id="IPR012340">
    <property type="entry name" value="NA-bd_OB-fold"/>
</dbReference>
<dbReference type="PIRSF" id="PIRSF012524">
    <property type="entry name" value="YitL_S1"/>
    <property type="match status" value="1"/>
</dbReference>
<dbReference type="InterPro" id="IPR040764">
    <property type="entry name" value="CvfB_WH"/>
</dbReference>
<proteinExistence type="inferred from homology"/>
<dbReference type="PANTHER" id="PTHR37296:SF1">
    <property type="entry name" value="CONSERVED VIRULENCE FACTOR B"/>
    <property type="match status" value="1"/>
</dbReference>
<keyword evidence="5" id="KW-1185">Reference proteome</keyword>
<evidence type="ECO:0000313" key="5">
    <source>
        <dbReference type="Proteomes" id="UP000652681"/>
    </source>
</evidence>
<evidence type="ECO:0000256" key="1">
    <source>
        <dbReference type="PIRNR" id="PIRNR012524"/>
    </source>
</evidence>
<dbReference type="RefSeq" id="WP_163492828.1">
    <property type="nucleotide sequence ID" value="NZ_JACVEL010000001.1"/>
</dbReference>
<dbReference type="InterPro" id="IPR036388">
    <property type="entry name" value="WH-like_DNA-bd_sf"/>
</dbReference>
<feature type="domain" description="Conserved virulence factor B-like winged helix" evidence="3">
    <location>
        <begin position="219"/>
        <end position="271"/>
    </location>
</feature>
<protein>
    <submittedName>
        <fullName evidence="4">GntR family transcriptional regulator</fullName>
    </submittedName>
</protein>
<sequence length="275" mass="31432">MKTGDYNNLQILRFTSVGAYLGDDQDNDVLLPNKYLTDDMQVGDEVKVFLYRDSEDRLVATTEHPLVKPGEFAFLRIKEVNFYGAFADWGLEKDLMIPFKEQHITLNENAYYLTALKYDEATDRLYGTTKVNKLFTPCSDESLIGNVLPILVGDQTDLGVKVIVDQQYLGMVYHSDMPSHLRRGDYTEGYIYNIREDGKVDVRIGKPGYQRIDDNADKLMTILKRLGKINITDKSTPEKVMETVGMSKKVFKQAVGKLYKEKLIELKEDAITWIG</sequence>
<dbReference type="AlphaFoldDB" id="A0A8J6PA88"/>
<gene>
    <name evidence="4" type="ORF">H9Y05_00520</name>
</gene>
<organism evidence="4 5">
    <name type="scientific">Taishania pollutisoli</name>
    <dbReference type="NCBI Taxonomy" id="2766479"/>
    <lineage>
        <taxon>Bacteria</taxon>
        <taxon>Pseudomonadati</taxon>
        <taxon>Bacteroidota</taxon>
        <taxon>Flavobacteriia</taxon>
        <taxon>Flavobacteriales</taxon>
        <taxon>Crocinitomicaceae</taxon>
        <taxon>Taishania</taxon>
    </lineage>
</organism>
<dbReference type="Pfam" id="PF13509">
    <property type="entry name" value="S1_2"/>
    <property type="match status" value="1"/>
</dbReference>
<evidence type="ECO:0000259" key="2">
    <source>
        <dbReference type="Pfam" id="PF13509"/>
    </source>
</evidence>
<comment type="similarity">
    <text evidence="1">Belongs to the CvfB family.</text>
</comment>
<accession>A0A8J6PA88</accession>
<reference evidence="4" key="1">
    <citation type="submission" date="2020-09" db="EMBL/GenBank/DDBJ databases">
        <title>Taishania pollutisoli gen. nov., sp. nov., Isolated from Tetrabromobisphenol A-Contaminated Soil.</title>
        <authorList>
            <person name="Chen Q."/>
        </authorList>
    </citation>
    <scope>NUCLEOTIDE SEQUENCE</scope>
    <source>
        <strain evidence="4">CZZ-1</strain>
    </source>
</reference>
<dbReference type="Proteomes" id="UP000652681">
    <property type="component" value="Unassembled WGS sequence"/>
</dbReference>
<dbReference type="Gene3D" id="2.40.50.140">
    <property type="entry name" value="Nucleic acid-binding proteins"/>
    <property type="match status" value="1"/>
</dbReference>
<evidence type="ECO:0000313" key="4">
    <source>
        <dbReference type="EMBL" id="MBC9810947.1"/>
    </source>
</evidence>
<dbReference type="InterPro" id="IPR039566">
    <property type="entry name" value="CvfB_S1_st"/>
</dbReference>